<name>A0ABX6YVE1_9RHOB</name>
<evidence type="ECO:0000313" key="2">
    <source>
        <dbReference type="Proteomes" id="UP000192422"/>
    </source>
</evidence>
<gene>
    <name evidence="1" type="ORF">AKL02_009990</name>
</gene>
<keyword evidence="2" id="KW-1185">Reference proteome</keyword>
<organism evidence="1 2">
    <name type="scientific">Thioclava electrotropha</name>
    <dbReference type="NCBI Taxonomy" id="1549850"/>
    <lineage>
        <taxon>Bacteria</taxon>
        <taxon>Pseudomonadati</taxon>
        <taxon>Pseudomonadota</taxon>
        <taxon>Alphaproteobacteria</taxon>
        <taxon>Rhodobacterales</taxon>
        <taxon>Paracoccaceae</taxon>
        <taxon>Thioclava</taxon>
    </lineage>
</organism>
<dbReference type="Proteomes" id="UP000192422">
    <property type="component" value="Chromosome"/>
</dbReference>
<evidence type="ECO:0008006" key="3">
    <source>
        <dbReference type="Google" id="ProtNLM"/>
    </source>
</evidence>
<evidence type="ECO:0000313" key="1">
    <source>
        <dbReference type="EMBL" id="QPZ91198.1"/>
    </source>
</evidence>
<dbReference type="RefSeq" id="WP_083079263.1">
    <property type="nucleotide sequence ID" value="NZ_CP053562.1"/>
</dbReference>
<dbReference type="EMBL" id="CP053562">
    <property type="protein sequence ID" value="QPZ91198.1"/>
    <property type="molecule type" value="Genomic_DNA"/>
</dbReference>
<sequence length="68" mass="7896">MNSWTINFDSYGDYYRAEAEEISDAELRERGMSAHEVLRVRSLSDVERCKAITAFLVKDALSELRSRH</sequence>
<protein>
    <recommendedName>
        <fullName evidence="3">DUF3606 domain-containing protein</fullName>
    </recommendedName>
</protein>
<accession>A0ABX6YVE1</accession>
<reference evidence="1 2" key="1">
    <citation type="submission" date="2020-05" db="EMBL/GenBank/DDBJ databases">
        <title>Thioclava electrotropha strain Elox9 finished genome.</title>
        <authorList>
            <person name="Rowe A.R."/>
            <person name="Wilbanks E.G."/>
        </authorList>
    </citation>
    <scope>NUCLEOTIDE SEQUENCE [LARGE SCALE GENOMIC DNA]</scope>
    <source>
        <strain evidence="1 2">Elox9</strain>
    </source>
</reference>
<proteinExistence type="predicted"/>